<dbReference type="KEGG" id="rle:pRL110141"/>
<dbReference type="Proteomes" id="UP000006575">
    <property type="component" value="Plasmid pRL11"/>
</dbReference>
<geneLocation type="plasmid" evidence="2 3">
    <name>pRL11</name>
</geneLocation>
<reference evidence="2 3" key="1">
    <citation type="journal article" date="2006" name="Genome Biol.">
        <title>The genome of Rhizobium leguminosarum has recognizable core and accessory components.</title>
        <authorList>
            <person name="Young J.W."/>
            <person name="Crossman L.C."/>
            <person name="Johnston A.W.B."/>
            <person name="Thomson N.R."/>
            <person name="Ghazoui Z.F."/>
            <person name="Hull K.H."/>
            <person name="Wexler M."/>
            <person name="Curson A.R.J."/>
            <person name="Todd J.D."/>
            <person name="Poole P.S."/>
            <person name="Mauchline T.H."/>
            <person name="East A.K."/>
            <person name="Quail M.A."/>
            <person name="Churcher C."/>
            <person name="Arrowsmith C."/>
            <person name="Cherevach A."/>
            <person name="Chillingworth T."/>
            <person name="Clarke K."/>
            <person name="Cronin A."/>
            <person name="Davis P."/>
            <person name="Fraser A."/>
            <person name="Hance Z."/>
            <person name="Hauser H."/>
            <person name="Jagels K."/>
            <person name="Moule S."/>
            <person name="Mungall K."/>
            <person name="Norbertczak H."/>
            <person name="Rabbinowitsch E."/>
            <person name="Sanders M."/>
            <person name="Simmonds M."/>
            <person name="Whitehead S."/>
            <person name="Parkhill J."/>
        </authorList>
    </citation>
    <scope>NUCLEOTIDE SEQUENCE [LARGE SCALE GENOMIC DNA]</scope>
    <source>
        <strain evidence="3">DSM 114642 / LMG 32736 / 3841</strain>
    </source>
</reference>
<name>Q1M6P6_RHIJ3</name>
<feature type="region of interest" description="Disordered" evidence="1">
    <location>
        <begin position="1"/>
        <end position="24"/>
    </location>
</feature>
<organism evidence="2 3">
    <name type="scientific">Rhizobium johnstonii (strain DSM 114642 / LMG 32736 / 3841)</name>
    <name type="common">Rhizobium leguminosarum bv. viciae</name>
    <dbReference type="NCBI Taxonomy" id="216596"/>
    <lineage>
        <taxon>Bacteria</taxon>
        <taxon>Pseudomonadati</taxon>
        <taxon>Pseudomonadota</taxon>
        <taxon>Alphaproteobacteria</taxon>
        <taxon>Hyphomicrobiales</taxon>
        <taxon>Rhizobiaceae</taxon>
        <taxon>Rhizobium/Agrobacterium group</taxon>
        <taxon>Rhizobium</taxon>
        <taxon>Rhizobium johnstonii</taxon>
    </lineage>
</organism>
<feature type="compositionally biased region" description="Basic residues" evidence="1">
    <location>
        <begin position="120"/>
        <end position="132"/>
    </location>
</feature>
<evidence type="ECO:0000313" key="3">
    <source>
        <dbReference type="Proteomes" id="UP000006575"/>
    </source>
</evidence>
<evidence type="ECO:0000256" key="1">
    <source>
        <dbReference type="SAM" id="MobiDB-lite"/>
    </source>
</evidence>
<protein>
    <submittedName>
        <fullName evidence="2">Uncharacterized protein</fullName>
    </submittedName>
</protein>
<accession>Q1M6P6</accession>
<keyword evidence="3" id="KW-1185">Reference proteome</keyword>
<dbReference type="EnsemblBacteria" id="CAK03087">
    <property type="protein sequence ID" value="CAK03087"/>
    <property type="gene ID" value="pRL110141"/>
</dbReference>
<sequence>MKRPLRRALAPSPAFTLSNSNSHRARHAENLERFARHHTHPPLKPAVRKGPPMTRIADRVMKICDAEEANLQRQIASDPDAPEGTDEQLAKAKPFAEALPELAESTRKNLGGRLSPIILKGRREHSARSRSH</sequence>
<keyword evidence="2" id="KW-0614">Plasmid</keyword>
<proteinExistence type="predicted"/>
<dbReference type="AlphaFoldDB" id="Q1M6P6"/>
<feature type="region of interest" description="Disordered" evidence="1">
    <location>
        <begin position="104"/>
        <end position="132"/>
    </location>
</feature>
<dbReference type="HOGENOM" id="CLU_1915395_0_0_5"/>
<evidence type="ECO:0000313" key="2">
    <source>
        <dbReference type="EMBL" id="CAK03087.1"/>
    </source>
</evidence>
<dbReference type="EMBL" id="AM236085">
    <property type="protein sequence ID" value="CAK03087.1"/>
    <property type="molecule type" value="Genomic_DNA"/>
</dbReference>
<gene>
    <name evidence="2" type="ordered locus">pRL110141</name>
</gene>